<sequence>MPSIFTVAMGLALTCAFNSSTAAAQKTPPSETAAERQELAGGSDVNSLMRFGIGDVLRVTIFEAQTGGLFIPQDAGARPGNFVTLPEQEVDEKGNISIPYAGQIHLAGRTQSDVQKEIVEKFANRAIEPQVVISIVSRPPRRISILGDVRTPVRMELDAAPTTLLDAVAESGGLMRSVASAYITVIRDGEPISVKFEEAIRNPHKNIQLRPGDIVYVSGRRH</sequence>
<dbReference type="InterPro" id="IPR049712">
    <property type="entry name" value="Poly_export"/>
</dbReference>
<dbReference type="Gene3D" id="3.30.1950.10">
    <property type="entry name" value="wza like domain"/>
    <property type="match status" value="1"/>
</dbReference>
<evidence type="ECO:0000259" key="17">
    <source>
        <dbReference type="Pfam" id="PF22461"/>
    </source>
</evidence>
<evidence type="ECO:0000256" key="1">
    <source>
        <dbReference type="ARBA" id="ARBA00004571"/>
    </source>
</evidence>
<keyword evidence="9" id="KW-0406">Ion transport</keyword>
<dbReference type="PANTHER" id="PTHR33619">
    <property type="entry name" value="POLYSACCHARIDE EXPORT PROTEIN GFCE-RELATED"/>
    <property type="match status" value="1"/>
</dbReference>
<comment type="subcellular location">
    <subcellularLocation>
        <location evidence="1">Cell outer membrane</location>
        <topology evidence="1">Multi-pass membrane protein</topology>
    </subcellularLocation>
</comment>
<dbReference type="EMBL" id="JAUKWQ010000002">
    <property type="protein sequence ID" value="MDO1582445.1"/>
    <property type="molecule type" value="Genomic_DNA"/>
</dbReference>
<keyword evidence="13" id="KW-0998">Cell outer membrane</keyword>
<evidence type="ECO:0000256" key="2">
    <source>
        <dbReference type="ARBA" id="ARBA00009450"/>
    </source>
</evidence>
<comment type="similarity">
    <text evidence="2">Belongs to the BexD/CtrA/VexA family.</text>
</comment>
<evidence type="ECO:0000256" key="12">
    <source>
        <dbReference type="ARBA" id="ARBA00023139"/>
    </source>
</evidence>
<keyword evidence="14" id="KW-0449">Lipoprotein</keyword>
<evidence type="ECO:0000256" key="15">
    <source>
        <dbReference type="SAM" id="SignalP"/>
    </source>
</evidence>
<evidence type="ECO:0000256" key="5">
    <source>
        <dbReference type="ARBA" id="ARBA00022597"/>
    </source>
</evidence>
<evidence type="ECO:0000256" key="13">
    <source>
        <dbReference type="ARBA" id="ARBA00023237"/>
    </source>
</evidence>
<feature type="chain" id="PRO_5047453389" evidence="15">
    <location>
        <begin position="25"/>
        <end position="222"/>
    </location>
</feature>
<keyword evidence="7 15" id="KW-0732">Signal</keyword>
<dbReference type="Gene3D" id="3.10.560.10">
    <property type="entry name" value="Outer membrane lipoprotein wza domain like"/>
    <property type="match status" value="1"/>
</dbReference>
<keyword evidence="5" id="KW-0762">Sugar transport</keyword>
<keyword evidence="12" id="KW-0564">Palmitate</keyword>
<organism evidence="18 19">
    <name type="scientific">Rhizobium oryzicola</name>
    <dbReference type="NCBI Taxonomy" id="1232668"/>
    <lineage>
        <taxon>Bacteria</taxon>
        <taxon>Pseudomonadati</taxon>
        <taxon>Pseudomonadota</taxon>
        <taxon>Alphaproteobacteria</taxon>
        <taxon>Hyphomicrobiales</taxon>
        <taxon>Rhizobiaceae</taxon>
        <taxon>Rhizobium/Agrobacterium group</taxon>
        <taxon>Rhizobium</taxon>
    </lineage>
</organism>
<dbReference type="Proteomes" id="UP001169006">
    <property type="component" value="Unassembled WGS sequence"/>
</dbReference>
<evidence type="ECO:0000256" key="4">
    <source>
        <dbReference type="ARBA" id="ARBA00022452"/>
    </source>
</evidence>
<name>A0ABT8SVH5_9HYPH</name>
<dbReference type="RefSeq" id="WP_302076584.1">
    <property type="nucleotide sequence ID" value="NZ_JAUKWQ010000002.1"/>
</dbReference>
<keyword evidence="8" id="KW-0625">Polysaccharide transport</keyword>
<reference evidence="18" key="2">
    <citation type="submission" date="2023-07" db="EMBL/GenBank/DDBJ databases">
        <authorList>
            <person name="Sun H."/>
        </authorList>
    </citation>
    <scope>NUCLEOTIDE SEQUENCE</scope>
    <source>
        <strain evidence="18">05753</strain>
    </source>
</reference>
<keyword evidence="11" id="KW-0472">Membrane</keyword>
<evidence type="ECO:0000313" key="19">
    <source>
        <dbReference type="Proteomes" id="UP001169006"/>
    </source>
</evidence>
<keyword evidence="10" id="KW-0626">Porin</keyword>
<feature type="signal peptide" evidence="15">
    <location>
        <begin position="1"/>
        <end position="24"/>
    </location>
</feature>
<evidence type="ECO:0000256" key="11">
    <source>
        <dbReference type="ARBA" id="ARBA00023136"/>
    </source>
</evidence>
<evidence type="ECO:0000313" key="18">
    <source>
        <dbReference type="EMBL" id="MDO1582445.1"/>
    </source>
</evidence>
<reference evidence="18" key="1">
    <citation type="journal article" date="2015" name="Int. J. Syst. Evol. Microbiol.">
        <title>Rhizobium oryzicola sp. nov., potential plant-growth-promoting endophytic bacteria isolated from rice roots.</title>
        <authorList>
            <person name="Zhang X.X."/>
            <person name="Gao J.S."/>
            <person name="Cao Y.H."/>
            <person name="Sheirdil R.A."/>
            <person name="Wang X.C."/>
            <person name="Zhang L."/>
        </authorList>
    </citation>
    <scope>NUCLEOTIDE SEQUENCE</scope>
    <source>
        <strain evidence="18">05753</strain>
    </source>
</reference>
<dbReference type="PANTHER" id="PTHR33619:SF3">
    <property type="entry name" value="POLYSACCHARIDE EXPORT PROTEIN GFCE-RELATED"/>
    <property type="match status" value="1"/>
</dbReference>
<evidence type="ECO:0000256" key="6">
    <source>
        <dbReference type="ARBA" id="ARBA00022692"/>
    </source>
</evidence>
<feature type="domain" description="SLBB" evidence="17">
    <location>
        <begin position="142"/>
        <end position="217"/>
    </location>
</feature>
<evidence type="ECO:0000256" key="3">
    <source>
        <dbReference type="ARBA" id="ARBA00022448"/>
    </source>
</evidence>
<feature type="domain" description="Polysaccharide export protein N-terminal" evidence="16">
    <location>
        <begin position="46"/>
        <end position="135"/>
    </location>
</feature>
<dbReference type="Pfam" id="PF22461">
    <property type="entry name" value="SLBB_2"/>
    <property type="match status" value="1"/>
</dbReference>
<evidence type="ECO:0000256" key="14">
    <source>
        <dbReference type="ARBA" id="ARBA00023288"/>
    </source>
</evidence>
<keyword evidence="4" id="KW-1134">Transmembrane beta strand</keyword>
<evidence type="ECO:0000256" key="7">
    <source>
        <dbReference type="ARBA" id="ARBA00022729"/>
    </source>
</evidence>
<dbReference type="InterPro" id="IPR054765">
    <property type="entry name" value="SLBB_dom"/>
</dbReference>
<keyword evidence="19" id="KW-1185">Reference proteome</keyword>
<evidence type="ECO:0000256" key="10">
    <source>
        <dbReference type="ARBA" id="ARBA00023114"/>
    </source>
</evidence>
<evidence type="ECO:0000256" key="8">
    <source>
        <dbReference type="ARBA" id="ARBA00023047"/>
    </source>
</evidence>
<comment type="caution">
    <text evidence="18">The sequence shown here is derived from an EMBL/GenBank/DDBJ whole genome shotgun (WGS) entry which is preliminary data.</text>
</comment>
<keyword evidence="6" id="KW-0812">Transmembrane</keyword>
<keyword evidence="3" id="KW-0813">Transport</keyword>
<proteinExistence type="inferred from homology"/>
<protein>
    <submittedName>
        <fullName evidence="18">Polysaccharide biosynthesis/export family protein</fullName>
    </submittedName>
</protein>
<evidence type="ECO:0000256" key="9">
    <source>
        <dbReference type="ARBA" id="ARBA00023065"/>
    </source>
</evidence>
<gene>
    <name evidence="18" type="ORF">Q2T52_10065</name>
</gene>
<evidence type="ECO:0000259" key="16">
    <source>
        <dbReference type="Pfam" id="PF02563"/>
    </source>
</evidence>
<accession>A0ABT8SVH5</accession>
<dbReference type="Pfam" id="PF02563">
    <property type="entry name" value="Poly_export"/>
    <property type="match status" value="1"/>
</dbReference>
<dbReference type="InterPro" id="IPR003715">
    <property type="entry name" value="Poly_export_N"/>
</dbReference>